<dbReference type="AlphaFoldDB" id="A0A510GHQ1"/>
<keyword evidence="2" id="KW-1185">Reference proteome</keyword>
<sequence>MGTTTDNKIHTLAITGDLTTGTSPFGSDSNHLKTIQLNDDGKFTIDSQDVYSSVTTKTNNEGTAIFNADNGFTDDLGARI</sequence>
<organism evidence="1 2">
    <name type="scientific">Rickettsia asiatica</name>
    <dbReference type="NCBI Taxonomy" id="238800"/>
    <lineage>
        <taxon>Bacteria</taxon>
        <taxon>Pseudomonadati</taxon>
        <taxon>Pseudomonadota</taxon>
        <taxon>Alphaproteobacteria</taxon>
        <taxon>Rickettsiales</taxon>
        <taxon>Rickettsiaceae</taxon>
        <taxon>Rickettsieae</taxon>
        <taxon>Rickettsia</taxon>
        <taxon>spotted fever group</taxon>
    </lineage>
</organism>
<proteinExistence type="predicted"/>
<reference evidence="1 2" key="1">
    <citation type="submission" date="2019-04" db="EMBL/GenBank/DDBJ databases">
        <title>Draft genome sequence of Rickettsia asiatica Maytaro1284.</title>
        <authorList>
            <person name="Thu M."/>
            <person name="Qiu Y."/>
            <person name="Nakao R."/>
        </authorList>
    </citation>
    <scope>NUCLEOTIDE SEQUENCE [LARGE SCALE GENOMIC DNA]</scope>
    <source>
        <strain evidence="1 2">Maytaro1284</strain>
    </source>
</reference>
<gene>
    <name evidence="1" type="ORF">RAS_13960</name>
</gene>
<evidence type="ECO:0000313" key="1">
    <source>
        <dbReference type="EMBL" id="BBJ32287.1"/>
    </source>
</evidence>
<accession>A0A510GHQ1</accession>
<dbReference type="EMBL" id="AP019563">
    <property type="protein sequence ID" value="BBJ32287.1"/>
    <property type="molecule type" value="Genomic_DNA"/>
</dbReference>
<evidence type="ECO:0000313" key="2">
    <source>
        <dbReference type="Proteomes" id="UP000321183"/>
    </source>
</evidence>
<name>A0A510GHQ1_9RICK</name>
<protein>
    <submittedName>
        <fullName evidence="1">Uncharacterized protein</fullName>
    </submittedName>
</protein>
<dbReference type="KEGG" id="ras:RAS_13960"/>
<dbReference type="Proteomes" id="UP000321183">
    <property type="component" value="Chromosome"/>
</dbReference>